<feature type="compositionally biased region" description="Basic residues" evidence="6">
    <location>
        <begin position="385"/>
        <end position="400"/>
    </location>
</feature>
<dbReference type="Proteomes" id="UP000242814">
    <property type="component" value="Unassembled WGS sequence"/>
</dbReference>
<evidence type="ECO:0000256" key="4">
    <source>
        <dbReference type="ARBA" id="ARBA00023136"/>
    </source>
</evidence>
<feature type="region of interest" description="Disordered" evidence="6">
    <location>
        <begin position="376"/>
        <end position="400"/>
    </location>
</feature>
<feature type="chain" id="PRO_5008902531" description="J domain-containing protein" evidence="8">
    <location>
        <begin position="22"/>
        <end position="400"/>
    </location>
</feature>
<dbReference type="EMBL" id="LZYO01000008">
    <property type="protein sequence ID" value="ODH45048.1"/>
    <property type="molecule type" value="Genomic_DNA"/>
</dbReference>
<keyword evidence="3 7" id="KW-1133">Transmembrane helix</keyword>
<keyword evidence="1 7" id="KW-0812">Transmembrane</keyword>
<evidence type="ECO:0000256" key="2">
    <source>
        <dbReference type="ARBA" id="ARBA00022729"/>
    </source>
</evidence>
<feature type="transmembrane region" description="Helical" evidence="7">
    <location>
        <begin position="173"/>
        <end position="194"/>
    </location>
</feature>
<dbReference type="SUPFAM" id="SSF46565">
    <property type="entry name" value="Chaperone J-domain"/>
    <property type="match status" value="1"/>
</dbReference>
<comment type="caution">
    <text evidence="10">The sequence shown here is derived from an EMBL/GenBank/DDBJ whole genome shotgun (WGS) entry which is preliminary data.</text>
</comment>
<proteinExistence type="predicted"/>
<dbReference type="CDD" id="cd06257">
    <property type="entry name" value="DnaJ"/>
    <property type="match status" value="1"/>
</dbReference>
<comment type="subcellular location">
    <subcellularLocation>
        <location evidence="5">Endomembrane system</location>
        <topology evidence="5">Single-pass membrane protein</topology>
    </subcellularLocation>
</comment>
<evidence type="ECO:0000256" key="6">
    <source>
        <dbReference type="SAM" id="MobiDB-lite"/>
    </source>
</evidence>
<dbReference type="InterPro" id="IPR036869">
    <property type="entry name" value="J_dom_sf"/>
</dbReference>
<feature type="signal peptide" evidence="8">
    <location>
        <begin position="1"/>
        <end position="21"/>
    </location>
</feature>
<accession>A0A1D2JPD3</accession>
<protein>
    <recommendedName>
        <fullName evidence="9">J domain-containing protein</fullName>
    </recommendedName>
</protein>
<evidence type="ECO:0000313" key="11">
    <source>
        <dbReference type="Proteomes" id="UP000242814"/>
    </source>
</evidence>
<keyword evidence="4 7" id="KW-0472">Membrane</keyword>
<organism evidence="10 11">
    <name type="scientific">Paracoccidioides brasiliensis</name>
    <dbReference type="NCBI Taxonomy" id="121759"/>
    <lineage>
        <taxon>Eukaryota</taxon>
        <taxon>Fungi</taxon>
        <taxon>Dikarya</taxon>
        <taxon>Ascomycota</taxon>
        <taxon>Pezizomycotina</taxon>
        <taxon>Eurotiomycetes</taxon>
        <taxon>Eurotiomycetidae</taxon>
        <taxon>Onygenales</taxon>
        <taxon>Ajellomycetaceae</taxon>
        <taxon>Paracoccidioides</taxon>
    </lineage>
</organism>
<reference evidence="10 11" key="1">
    <citation type="submission" date="2016-06" db="EMBL/GenBank/DDBJ databases">
        <authorList>
            <person name="Kjaerup R.B."/>
            <person name="Dalgaard T.S."/>
            <person name="Juul-Madsen H.R."/>
        </authorList>
    </citation>
    <scope>NUCLEOTIDE SEQUENCE [LARGE SCALE GENOMIC DNA]</scope>
    <source>
        <strain evidence="10 11">Pb300</strain>
    </source>
</reference>
<evidence type="ECO:0000256" key="1">
    <source>
        <dbReference type="ARBA" id="ARBA00022692"/>
    </source>
</evidence>
<keyword evidence="2 8" id="KW-0732">Signal</keyword>
<dbReference type="PANTHER" id="PTHR44653:SF2">
    <property type="entry name" value="DNAJ HOMOLOG SUBFAMILY C MEMBER 1"/>
    <property type="match status" value="1"/>
</dbReference>
<sequence>MRHSLARFLLALSYLLVLVAAWSKEDHEIFRLRDELHQTEGSNVTFYAPDFLGVKPTVSQADLLKAFRQKSKQLHPDKVKRAFIATYSIKKHKQSRDSKGKKPSVHVSRGPSEREIAHVVKLATERYARLGVVHNILKGPGRERYDHFMRNGFPTWKGTGYYYSRFRPGLGTVLIGLFIAFGGAAHYGALILSWKRQREFVDRYIRHARRAAWGDELGIRGISGLGESSSGVGTGSGTDIGEGAVAVNRRQKRMMDKENRKEAKKSGKARSSGSATPSEGVIGPSGDRKRVMAENGKILIVDSVGNVFLEEENEDGKKEEFLLDIEEIRKPTIRETFAVKVPVWAYRKTVGKLMGGGHLGDEGGEVLVGGGVDANVDEPVDVGNKKRSINGTPRRRGKKS</sequence>
<evidence type="ECO:0000256" key="7">
    <source>
        <dbReference type="SAM" id="Phobius"/>
    </source>
</evidence>
<dbReference type="Gene3D" id="1.10.287.110">
    <property type="entry name" value="DnaJ domain"/>
    <property type="match status" value="1"/>
</dbReference>
<dbReference type="VEuPathDB" id="FungiDB:PADG_03925"/>
<dbReference type="VEuPathDB" id="FungiDB:PABG_01338"/>
<dbReference type="InterPro" id="IPR052606">
    <property type="entry name" value="DnaJ_domain_protein"/>
</dbReference>
<gene>
    <name evidence="10" type="ORF">ACO22_00440</name>
</gene>
<evidence type="ECO:0000259" key="9">
    <source>
        <dbReference type="PROSITE" id="PS50076"/>
    </source>
</evidence>
<dbReference type="PANTHER" id="PTHR44653">
    <property type="entry name" value="DNAJ HOMOLOG SUBFAMILY C MEMBER 1"/>
    <property type="match status" value="1"/>
</dbReference>
<evidence type="ECO:0000256" key="5">
    <source>
        <dbReference type="ARBA" id="ARBA00037847"/>
    </source>
</evidence>
<feature type="domain" description="J" evidence="9">
    <location>
        <begin position="47"/>
        <end position="149"/>
    </location>
</feature>
<dbReference type="AlphaFoldDB" id="A0A1D2JPD3"/>
<evidence type="ECO:0000256" key="3">
    <source>
        <dbReference type="ARBA" id="ARBA00022989"/>
    </source>
</evidence>
<evidence type="ECO:0000313" key="10">
    <source>
        <dbReference type="EMBL" id="ODH45048.1"/>
    </source>
</evidence>
<dbReference type="GO" id="GO:0012505">
    <property type="term" value="C:endomembrane system"/>
    <property type="evidence" value="ECO:0007669"/>
    <property type="project" value="UniProtKB-SubCell"/>
</dbReference>
<feature type="compositionally biased region" description="Basic and acidic residues" evidence="6">
    <location>
        <begin position="253"/>
        <end position="265"/>
    </location>
</feature>
<name>A0A1D2JPD3_PARBR</name>
<dbReference type="InterPro" id="IPR001623">
    <property type="entry name" value="DnaJ_domain"/>
</dbReference>
<dbReference type="PROSITE" id="PS50076">
    <property type="entry name" value="DNAJ_2"/>
    <property type="match status" value="1"/>
</dbReference>
<evidence type="ECO:0000256" key="8">
    <source>
        <dbReference type="SAM" id="SignalP"/>
    </source>
</evidence>
<feature type="region of interest" description="Disordered" evidence="6">
    <location>
        <begin position="90"/>
        <end position="112"/>
    </location>
</feature>
<feature type="region of interest" description="Disordered" evidence="6">
    <location>
        <begin position="228"/>
        <end position="288"/>
    </location>
</feature>